<dbReference type="InterPro" id="IPR002227">
    <property type="entry name" value="Tyrosinase_Cu-bd"/>
</dbReference>
<dbReference type="PROSITE" id="PS00498">
    <property type="entry name" value="TYROSINASE_2"/>
    <property type="match status" value="1"/>
</dbReference>
<protein>
    <submittedName>
        <fullName evidence="5">Di-copper centre-containing protein</fullName>
    </submittedName>
</protein>
<dbReference type="SUPFAM" id="SSF48056">
    <property type="entry name" value="Di-copper centre-containing domain"/>
    <property type="match status" value="1"/>
</dbReference>
<keyword evidence="6" id="KW-1185">Reference proteome</keyword>
<dbReference type="AlphaFoldDB" id="A0A6A6TJE9"/>
<sequence length="376" mass="41458">MRSSIASQCNVVVAVLLSTATITLASSFPVSRQSAQCTDDEMLVHKEWGALTDAERIDFTNSVKCLMRLPPKSPPSWAPGVRTRYDDFSAAHINNTGLMHGNGVFLSWHRHFLHLFQRALTEECGYKSAIPYWNWPWWANDLAGSPLFDGSETSISGDGYWNPDAPVAVRDNKTYPRGQGGGCIKEGPFANITTGFRYFNDLEFGAPSLAADASDYVPHCVTRDLNTAISGPYHTPEIIASLLAAPTIADFQKILDGVDKRGTGALGPHGAGHWAIGLSLKDQFLSPSDPAFWLHHSMIDNLWAQWQLQDPQTRTFALSGTVTTLNNPLSENATVDFVTQFGYLDGTRRLDELMNSQGGLYCYRYDYAQNATKPSK</sequence>
<organism evidence="5 6">
    <name type="scientific">Lophiostoma macrostomum CBS 122681</name>
    <dbReference type="NCBI Taxonomy" id="1314788"/>
    <lineage>
        <taxon>Eukaryota</taxon>
        <taxon>Fungi</taxon>
        <taxon>Dikarya</taxon>
        <taxon>Ascomycota</taxon>
        <taxon>Pezizomycotina</taxon>
        <taxon>Dothideomycetes</taxon>
        <taxon>Pleosporomycetidae</taxon>
        <taxon>Pleosporales</taxon>
        <taxon>Lophiostomataceae</taxon>
        <taxon>Lophiostoma</taxon>
    </lineage>
</organism>
<name>A0A6A6TJE9_9PLEO</name>
<dbReference type="GO" id="GO:0016491">
    <property type="term" value="F:oxidoreductase activity"/>
    <property type="evidence" value="ECO:0007669"/>
    <property type="project" value="InterPro"/>
</dbReference>
<feature type="domain" description="Tyrosinase copper-binding" evidence="4">
    <location>
        <begin position="289"/>
        <end position="300"/>
    </location>
</feature>
<accession>A0A6A6TJE9</accession>
<evidence type="ECO:0000256" key="2">
    <source>
        <dbReference type="ARBA" id="ARBA00023008"/>
    </source>
</evidence>
<dbReference type="OrthoDB" id="6132182at2759"/>
<dbReference type="PANTHER" id="PTHR11474:SF126">
    <property type="entry name" value="TYROSINASE-LIKE PROTEIN TYR-1-RELATED"/>
    <property type="match status" value="1"/>
</dbReference>
<reference evidence="5" key="1">
    <citation type="journal article" date="2020" name="Stud. Mycol.">
        <title>101 Dothideomycetes genomes: a test case for predicting lifestyles and emergence of pathogens.</title>
        <authorList>
            <person name="Haridas S."/>
            <person name="Albert R."/>
            <person name="Binder M."/>
            <person name="Bloem J."/>
            <person name="Labutti K."/>
            <person name="Salamov A."/>
            <person name="Andreopoulos B."/>
            <person name="Baker S."/>
            <person name="Barry K."/>
            <person name="Bills G."/>
            <person name="Bluhm B."/>
            <person name="Cannon C."/>
            <person name="Castanera R."/>
            <person name="Culley D."/>
            <person name="Daum C."/>
            <person name="Ezra D."/>
            <person name="Gonzalez J."/>
            <person name="Henrissat B."/>
            <person name="Kuo A."/>
            <person name="Liang C."/>
            <person name="Lipzen A."/>
            <person name="Lutzoni F."/>
            <person name="Magnuson J."/>
            <person name="Mondo S."/>
            <person name="Nolan M."/>
            <person name="Ohm R."/>
            <person name="Pangilinan J."/>
            <person name="Park H.-J."/>
            <person name="Ramirez L."/>
            <person name="Alfaro M."/>
            <person name="Sun H."/>
            <person name="Tritt A."/>
            <person name="Yoshinaga Y."/>
            <person name="Zwiers L.-H."/>
            <person name="Turgeon B."/>
            <person name="Goodwin S."/>
            <person name="Spatafora J."/>
            <person name="Crous P."/>
            <person name="Grigoriev I."/>
        </authorList>
    </citation>
    <scope>NUCLEOTIDE SEQUENCE</scope>
    <source>
        <strain evidence="5">CBS 122681</strain>
    </source>
</reference>
<evidence type="ECO:0000313" key="6">
    <source>
        <dbReference type="Proteomes" id="UP000799324"/>
    </source>
</evidence>
<dbReference type="Pfam" id="PF00264">
    <property type="entry name" value="Tyrosinase"/>
    <property type="match status" value="1"/>
</dbReference>
<evidence type="ECO:0000256" key="3">
    <source>
        <dbReference type="SAM" id="SignalP"/>
    </source>
</evidence>
<dbReference type="Proteomes" id="UP000799324">
    <property type="component" value="Unassembled WGS sequence"/>
</dbReference>
<keyword evidence="2" id="KW-0186">Copper</keyword>
<dbReference type="InterPro" id="IPR008922">
    <property type="entry name" value="Di-copper_centre_dom_sf"/>
</dbReference>
<dbReference type="PANTHER" id="PTHR11474">
    <property type="entry name" value="TYROSINASE FAMILY MEMBER"/>
    <property type="match status" value="1"/>
</dbReference>
<evidence type="ECO:0000313" key="5">
    <source>
        <dbReference type="EMBL" id="KAF2659347.1"/>
    </source>
</evidence>
<evidence type="ECO:0000256" key="1">
    <source>
        <dbReference type="ARBA" id="ARBA00022723"/>
    </source>
</evidence>
<evidence type="ECO:0000259" key="4">
    <source>
        <dbReference type="PROSITE" id="PS00498"/>
    </source>
</evidence>
<dbReference type="GO" id="GO:0046872">
    <property type="term" value="F:metal ion binding"/>
    <property type="evidence" value="ECO:0007669"/>
    <property type="project" value="UniProtKB-KW"/>
</dbReference>
<feature type="chain" id="PRO_5025371155" evidence="3">
    <location>
        <begin position="26"/>
        <end position="376"/>
    </location>
</feature>
<dbReference type="InterPro" id="IPR050316">
    <property type="entry name" value="Tyrosinase/Hemocyanin"/>
</dbReference>
<gene>
    <name evidence="5" type="ORF">K491DRAFT_712633</name>
</gene>
<dbReference type="EMBL" id="MU004307">
    <property type="protein sequence ID" value="KAF2659347.1"/>
    <property type="molecule type" value="Genomic_DNA"/>
</dbReference>
<feature type="signal peptide" evidence="3">
    <location>
        <begin position="1"/>
        <end position="25"/>
    </location>
</feature>
<keyword evidence="3" id="KW-0732">Signal</keyword>
<proteinExistence type="predicted"/>
<dbReference type="Gene3D" id="1.10.1280.10">
    <property type="entry name" value="Di-copper center containing domain from catechol oxidase"/>
    <property type="match status" value="1"/>
</dbReference>
<keyword evidence="1" id="KW-0479">Metal-binding</keyword>
<dbReference type="PRINTS" id="PR00092">
    <property type="entry name" value="TYROSINASE"/>
</dbReference>